<dbReference type="WBParaSite" id="GPUH_0002221701-mRNA-1">
    <property type="protein sequence ID" value="GPUH_0002221701-mRNA-1"/>
    <property type="gene ID" value="GPUH_0002221701"/>
</dbReference>
<dbReference type="AlphaFoldDB" id="A0A183EMJ9"/>
<evidence type="ECO:0000256" key="1">
    <source>
        <dbReference type="SAM" id="Phobius"/>
    </source>
</evidence>
<dbReference type="EMBL" id="UYRT01094460">
    <property type="protein sequence ID" value="VDN39622.1"/>
    <property type="molecule type" value="Genomic_DNA"/>
</dbReference>
<accession>A0A183EMJ9</accession>
<name>A0A183EMJ9_9BILA</name>
<proteinExistence type="predicted"/>
<evidence type="ECO:0000313" key="2">
    <source>
        <dbReference type="EMBL" id="VDN39622.1"/>
    </source>
</evidence>
<dbReference type="Proteomes" id="UP000271098">
    <property type="component" value="Unassembled WGS sequence"/>
</dbReference>
<gene>
    <name evidence="2" type="ORF">GPUH_LOCUS22188</name>
</gene>
<evidence type="ECO:0000313" key="3">
    <source>
        <dbReference type="Proteomes" id="UP000271098"/>
    </source>
</evidence>
<feature type="transmembrane region" description="Helical" evidence="1">
    <location>
        <begin position="93"/>
        <end position="121"/>
    </location>
</feature>
<dbReference type="Gene3D" id="1.20.1310.10">
    <property type="entry name" value="Cullin Repeats"/>
    <property type="match status" value="1"/>
</dbReference>
<keyword evidence="1" id="KW-0472">Membrane</keyword>
<keyword evidence="3" id="KW-1185">Reference proteome</keyword>
<protein>
    <submittedName>
        <fullName evidence="4">UDENN domain-containing protein</fullName>
    </submittedName>
</protein>
<sequence>MFGLPSYFTDTRRGRRVMFYEFPGDGSSVYKYCTCVAYSGDTVIRGGAGGGNARNRQSRAPRVNNQNAVGAEFVGLDLYNHLKHFFQNYVENVFQVCLFFSFYCWLFLGNWCGALNVWFFFP</sequence>
<keyword evidence="1" id="KW-0812">Transmembrane</keyword>
<keyword evidence="1" id="KW-1133">Transmembrane helix</keyword>
<evidence type="ECO:0000313" key="4">
    <source>
        <dbReference type="WBParaSite" id="GPUH_0002221701-mRNA-1"/>
    </source>
</evidence>
<reference evidence="4" key="1">
    <citation type="submission" date="2016-06" db="UniProtKB">
        <authorList>
            <consortium name="WormBaseParasite"/>
        </authorList>
    </citation>
    <scope>IDENTIFICATION</scope>
</reference>
<reference evidence="2 3" key="2">
    <citation type="submission" date="2018-11" db="EMBL/GenBank/DDBJ databases">
        <authorList>
            <consortium name="Pathogen Informatics"/>
        </authorList>
    </citation>
    <scope>NUCLEOTIDE SEQUENCE [LARGE SCALE GENOMIC DNA]</scope>
</reference>
<organism evidence="4">
    <name type="scientific">Gongylonema pulchrum</name>
    <dbReference type="NCBI Taxonomy" id="637853"/>
    <lineage>
        <taxon>Eukaryota</taxon>
        <taxon>Metazoa</taxon>
        <taxon>Ecdysozoa</taxon>
        <taxon>Nematoda</taxon>
        <taxon>Chromadorea</taxon>
        <taxon>Rhabditida</taxon>
        <taxon>Spirurina</taxon>
        <taxon>Spiruromorpha</taxon>
        <taxon>Spiruroidea</taxon>
        <taxon>Gongylonematidae</taxon>
        <taxon>Gongylonema</taxon>
    </lineage>
</organism>